<feature type="transmembrane region" description="Helical" evidence="1">
    <location>
        <begin position="937"/>
        <end position="956"/>
    </location>
</feature>
<dbReference type="InterPro" id="IPR018580">
    <property type="entry name" value="Uncharacterised_YfhO"/>
</dbReference>
<feature type="transmembrane region" description="Helical" evidence="1">
    <location>
        <begin position="244"/>
        <end position="264"/>
    </location>
</feature>
<keyword evidence="1" id="KW-0472">Membrane</keyword>
<feature type="transmembrane region" description="Helical" evidence="1">
    <location>
        <begin position="147"/>
        <end position="174"/>
    </location>
</feature>
<accession>A0ABV1HFT1</accession>
<feature type="transmembrane region" description="Helical" evidence="1">
    <location>
        <begin position="116"/>
        <end position="135"/>
    </location>
</feature>
<name>A0ABV1HFT1_9FIRM</name>
<proteinExistence type="predicted"/>
<sequence>MEEETMLEKERPKRSGRLFIAYTVLFTVMMLLVFGRFLYYGKSFIGGADGLSQVGASMHYNGYFYRELFTNWLHGDFSVPMWDLSVGMGMDVLHVLIFNPLQILCGLLFAENVRAGVAVFTIVSLYLAGLAFLSYCRYIKCSDQAALIAVFTYLCNGYILNYCIAQNVFIELYILLPLLLLGTEKLQKEKKSGIYIACIAYLGISLLLNLYTMTLILAGYLCVRYVCREENRSFKGFCASLIRPILAYIKGLALAAVLLIPKIYLSMTSGRVGSADLGSLWYYEKRYYADLLTGITGNNEIGIHGFVGVSILALLAVLYLIFAGKGKKYKELRIWGVILLILTLIPLGGYLTTGFMGYNHRFLFMVTCYFSIVLAVVLPEFLVAVTEKKKKTIGLTMIYLCLMVAAYIWKGISMPYTAIFFAVYIGLWLLGTKNESGSQIKHTEILWLIPVCLEILCMAYLIYEPTQKNYIAKFEDAKTVNEKVEIRASAAFSAIKDSSVYRVENLAANERTNNREANFGTRNDYYALDGYYSYTYADIIETVNDLGISQMGNPFNIYDLDERTALYTLGGVKYLSGYQDEETAKPYGYQLIKKKKVKEDGKKRTLCLYKNQYTLPLMYTYTSYITKENYQKFTPNEKEQAMMQGVILDQADAKKVSGIQETNLQKDAEVLLSQKEIRIRLQKYYKNKKKELAKEKGSKSVIMPFELTKDGIICKTSSVTFTLDLPDDYEGGELYIGFEDLCYTPKNSRDYQKYYLQNKNNVYGKKRFLKKKRAESTENKRAKITVKADGVQKTAVIWGKDSQYDTGKRDVLFHLGYSAKGRKEITITCKGMGEYDFSDIYVLLQPMEHYAEYYQQLKSDAPDHVKIQGNQITAKVQASKEEVLCVAVPYHRGWSAKVNGKKTEIMQANGMYMALPIQKGSNRIQLEYRLPGQKTGGVISILCVILLFGEVCVAKVRKA</sequence>
<organism evidence="2 3">
    <name type="scientific">Maccoyibacter intestinihominis</name>
    <dbReference type="NCBI Taxonomy" id="3133499"/>
    <lineage>
        <taxon>Bacteria</taxon>
        <taxon>Bacillati</taxon>
        <taxon>Bacillota</taxon>
        <taxon>Clostridia</taxon>
        <taxon>Lachnospirales</taxon>
        <taxon>Lachnospiraceae</taxon>
        <taxon>Maccoyibacter</taxon>
    </lineage>
</organism>
<feature type="transmembrane region" description="Helical" evidence="1">
    <location>
        <begin position="194"/>
        <end position="223"/>
    </location>
</feature>
<dbReference type="RefSeq" id="WP_353531207.1">
    <property type="nucleotide sequence ID" value="NZ_JBBMEX010000011.1"/>
</dbReference>
<evidence type="ECO:0000313" key="2">
    <source>
        <dbReference type="EMBL" id="MEQ2558383.1"/>
    </source>
</evidence>
<gene>
    <name evidence="2" type="ORF">WMO43_10970</name>
</gene>
<reference evidence="2 3" key="1">
    <citation type="submission" date="2024-03" db="EMBL/GenBank/DDBJ databases">
        <title>Human intestinal bacterial collection.</title>
        <authorList>
            <person name="Pauvert C."/>
            <person name="Hitch T.C.A."/>
            <person name="Clavel T."/>
        </authorList>
    </citation>
    <scope>NUCLEOTIDE SEQUENCE [LARGE SCALE GENOMIC DNA]</scope>
    <source>
        <strain evidence="2 3">CLA-AA-H185</strain>
    </source>
</reference>
<feature type="transmembrane region" description="Helical" evidence="1">
    <location>
        <begin position="444"/>
        <end position="463"/>
    </location>
</feature>
<evidence type="ECO:0000313" key="3">
    <source>
        <dbReference type="Proteomes" id="UP001454489"/>
    </source>
</evidence>
<protein>
    <submittedName>
        <fullName evidence="2">YfhO family protein</fullName>
    </submittedName>
</protein>
<dbReference type="PANTHER" id="PTHR38454:SF1">
    <property type="entry name" value="INTEGRAL MEMBRANE PROTEIN"/>
    <property type="match status" value="1"/>
</dbReference>
<dbReference type="Pfam" id="PF09586">
    <property type="entry name" value="YfhO"/>
    <property type="match status" value="1"/>
</dbReference>
<feature type="transmembrane region" description="Helical" evidence="1">
    <location>
        <begin position="415"/>
        <end position="432"/>
    </location>
</feature>
<feature type="transmembrane region" description="Helical" evidence="1">
    <location>
        <begin position="362"/>
        <end position="385"/>
    </location>
</feature>
<dbReference type="EMBL" id="JBBMEX010000011">
    <property type="protein sequence ID" value="MEQ2558383.1"/>
    <property type="molecule type" value="Genomic_DNA"/>
</dbReference>
<feature type="transmembrane region" description="Helical" evidence="1">
    <location>
        <begin position="392"/>
        <end position="409"/>
    </location>
</feature>
<dbReference type="Proteomes" id="UP001454489">
    <property type="component" value="Unassembled WGS sequence"/>
</dbReference>
<keyword evidence="1" id="KW-1133">Transmembrane helix</keyword>
<comment type="caution">
    <text evidence="2">The sequence shown here is derived from an EMBL/GenBank/DDBJ whole genome shotgun (WGS) entry which is preliminary data.</text>
</comment>
<dbReference type="PANTHER" id="PTHR38454">
    <property type="entry name" value="INTEGRAL MEMBRANE PROTEIN-RELATED"/>
    <property type="match status" value="1"/>
</dbReference>
<keyword evidence="3" id="KW-1185">Reference proteome</keyword>
<feature type="transmembrane region" description="Helical" evidence="1">
    <location>
        <begin position="334"/>
        <end position="356"/>
    </location>
</feature>
<feature type="transmembrane region" description="Helical" evidence="1">
    <location>
        <begin position="301"/>
        <end position="322"/>
    </location>
</feature>
<evidence type="ECO:0000256" key="1">
    <source>
        <dbReference type="SAM" id="Phobius"/>
    </source>
</evidence>
<feature type="transmembrane region" description="Helical" evidence="1">
    <location>
        <begin position="20"/>
        <end position="39"/>
    </location>
</feature>
<keyword evidence="1" id="KW-0812">Transmembrane</keyword>